<keyword evidence="3" id="KW-1185">Reference proteome</keyword>
<dbReference type="AlphaFoldDB" id="A0A0C3HR63"/>
<organism evidence="2 3">
    <name type="scientific">Oidiodendron maius (strain Zn)</name>
    <dbReference type="NCBI Taxonomy" id="913774"/>
    <lineage>
        <taxon>Eukaryota</taxon>
        <taxon>Fungi</taxon>
        <taxon>Dikarya</taxon>
        <taxon>Ascomycota</taxon>
        <taxon>Pezizomycotina</taxon>
        <taxon>Leotiomycetes</taxon>
        <taxon>Leotiomycetes incertae sedis</taxon>
        <taxon>Myxotrichaceae</taxon>
        <taxon>Oidiodendron</taxon>
    </lineage>
</organism>
<protein>
    <submittedName>
        <fullName evidence="2">Uncharacterized protein</fullName>
    </submittedName>
</protein>
<dbReference type="InParanoid" id="A0A0C3HR63"/>
<dbReference type="Proteomes" id="UP000054321">
    <property type="component" value="Unassembled WGS sequence"/>
</dbReference>
<reference evidence="3" key="2">
    <citation type="submission" date="2015-01" db="EMBL/GenBank/DDBJ databases">
        <title>Evolutionary Origins and Diversification of the Mycorrhizal Mutualists.</title>
        <authorList>
            <consortium name="DOE Joint Genome Institute"/>
            <consortium name="Mycorrhizal Genomics Consortium"/>
            <person name="Kohler A."/>
            <person name="Kuo A."/>
            <person name="Nagy L.G."/>
            <person name="Floudas D."/>
            <person name="Copeland A."/>
            <person name="Barry K.W."/>
            <person name="Cichocki N."/>
            <person name="Veneault-Fourrey C."/>
            <person name="LaButti K."/>
            <person name="Lindquist E.A."/>
            <person name="Lipzen A."/>
            <person name="Lundell T."/>
            <person name="Morin E."/>
            <person name="Murat C."/>
            <person name="Riley R."/>
            <person name="Ohm R."/>
            <person name="Sun H."/>
            <person name="Tunlid A."/>
            <person name="Henrissat B."/>
            <person name="Grigoriev I.V."/>
            <person name="Hibbett D.S."/>
            <person name="Martin F."/>
        </authorList>
    </citation>
    <scope>NUCLEOTIDE SEQUENCE [LARGE SCALE GENOMIC DNA]</scope>
    <source>
        <strain evidence="3">Zn</strain>
    </source>
</reference>
<feature type="region of interest" description="Disordered" evidence="1">
    <location>
        <begin position="1"/>
        <end position="21"/>
    </location>
</feature>
<name>A0A0C3HR63_OIDMZ</name>
<sequence>MAHAEGTALRKDESGSDRRPKAINRLRGVQWIRREKTGFCCGWYRTGLHRDHPSSVHGTTTVPPLVIAPETRDGAGPDREPSHLPRSPIAHTAASPFLDADTFLTAAQRAIVAASSPKREFGCGDKSIESRCWRMRPWRVRWDDSKLENEERKGPFESRRGDRSMPQGSLLCHSSVPPQLVLSGAVPRAGHPRHPSPQAAEGRARLHASSPDPPAECE</sequence>
<proteinExistence type="predicted"/>
<evidence type="ECO:0000313" key="2">
    <source>
        <dbReference type="EMBL" id="KIN05520.1"/>
    </source>
</evidence>
<reference evidence="2 3" key="1">
    <citation type="submission" date="2014-04" db="EMBL/GenBank/DDBJ databases">
        <authorList>
            <consortium name="DOE Joint Genome Institute"/>
            <person name="Kuo A."/>
            <person name="Martino E."/>
            <person name="Perotto S."/>
            <person name="Kohler A."/>
            <person name="Nagy L.G."/>
            <person name="Floudas D."/>
            <person name="Copeland A."/>
            <person name="Barry K.W."/>
            <person name="Cichocki N."/>
            <person name="Veneault-Fourrey C."/>
            <person name="LaButti K."/>
            <person name="Lindquist E.A."/>
            <person name="Lipzen A."/>
            <person name="Lundell T."/>
            <person name="Morin E."/>
            <person name="Murat C."/>
            <person name="Sun H."/>
            <person name="Tunlid A."/>
            <person name="Henrissat B."/>
            <person name="Grigoriev I.V."/>
            <person name="Hibbett D.S."/>
            <person name="Martin F."/>
            <person name="Nordberg H.P."/>
            <person name="Cantor M.N."/>
            <person name="Hua S.X."/>
        </authorList>
    </citation>
    <scope>NUCLEOTIDE SEQUENCE [LARGE SCALE GENOMIC DNA]</scope>
    <source>
        <strain evidence="2 3">Zn</strain>
    </source>
</reference>
<evidence type="ECO:0000256" key="1">
    <source>
        <dbReference type="SAM" id="MobiDB-lite"/>
    </source>
</evidence>
<feature type="region of interest" description="Disordered" evidence="1">
    <location>
        <begin position="54"/>
        <end position="89"/>
    </location>
</feature>
<gene>
    <name evidence="2" type="ORF">OIDMADRAFT_141268</name>
</gene>
<feature type="compositionally biased region" description="Basic and acidic residues" evidence="1">
    <location>
        <begin position="147"/>
        <end position="163"/>
    </location>
</feature>
<feature type="compositionally biased region" description="Basic and acidic residues" evidence="1">
    <location>
        <begin position="8"/>
        <end position="20"/>
    </location>
</feature>
<feature type="region of interest" description="Disordered" evidence="1">
    <location>
        <begin position="147"/>
        <end position="218"/>
    </location>
</feature>
<accession>A0A0C3HR63</accession>
<feature type="compositionally biased region" description="Basic and acidic residues" evidence="1">
    <location>
        <begin position="70"/>
        <end position="83"/>
    </location>
</feature>
<dbReference type="HOGENOM" id="CLU_1267224_0_0_1"/>
<dbReference type="EMBL" id="KN832871">
    <property type="protein sequence ID" value="KIN05520.1"/>
    <property type="molecule type" value="Genomic_DNA"/>
</dbReference>
<evidence type="ECO:0000313" key="3">
    <source>
        <dbReference type="Proteomes" id="UP000054321"/>
    </source>
</evidence>